<protein>
    <submittedName>
        <fullName evidence="2">Uncharacterized protein</fullName>
    </submittedName>
</protein>
<keyword evidence="3" id="KW-1185">Reference proteome</keyword>
<keyword evidence="1" id="KW-0472">Membrane</keyword>
<proteinExistence type="predicted"/>
<feature type="transmembrane region" description="Helical" evidence="1">
    <location>
        <begin position="45"/>
        <end position="63"/>
    </location>
</feature>
<dbReference type="PROSITE" id="PS51318">
    <property type="entry name" value="TAT"/>
    <property type="match status" value="1"/>
</dbReference>
<feature type="transmembrane region" description="Helical" evidence="1">
    <location>
        <begin position="7"/>
        <end position="25"/>
    </location>
</feature>
<dbReference type="RefSeq" id="WP_251973511.1">
    <property type="nucleotide sequence ID" value="NZ_AP025730.1"/>
</dbReference>
<name>A0ABN6PLR6_9BURK</name>
<dbReference type="Proteomes" id="UP001057498">
    <property type="component" value="Chromosome"/>
</dbReference>
<sequence>MGLTRRTWLKTGIAGGLLLAGAWAFHKPLDRLAKRGLVAQAPLDGALRLVVPALVPVLLAGMLPEAAGERQAAIRQATDGVATAVAALSAATQQEVSELFALLALPPTRIAVARLSVPWPEASEAQVRAFLDGWRGSSLALLQSGYQALHDLVLGAWYADPAHWGVIGYPGPPEVPRPS</sequence>
<keyword evidence="1" id="KW-0812">Transmembrane</keyword>
<evidence type="ECO:0000313" key="2">
    <source>
        <dbReference type="EMBL" id="BDI05483.1"/>
    </source>
</evidence>
<reference evidence="2" key="1">
    <citation type="submission" date="2022-04" db="EMBL/GenBank/DDBJ databases">
        <title>Whole genome sequence of Sphaerotilus sp. FB-5.</title>
        <authorList>
            <person name="Takeda M."/>
            <person name="Narihara S."/>
            <person name="Akimoto M."/>
            <person name="Akimoto R."/>
            <person name="Nishiyashiki S."/>
            <person name="Murakami T."/>
        </authorList>
    </citation>
    <scope>NUCLEOTIDE SEQUENCE</scope>
    <source>
        <strain evidence="2">FB-5</strain>
    </source>
</reference>
<dbReference type="InterPro" id="IPR006311">
    <property type="entry name" value="TAT_signal"/>
</dbReference>
<keyword evidence="1" id="KW-1133">Transmembrane helix</keyword>
<gene>
    <name evidence="2" type="ORF">CATMQ487_24530</name>
</gene>
<evidence type="ECO:0000256" key="1">
    <source>
        <dbReference type="SAM" id="Phobius"/>
    </source>
</evidence>
<evidence type="ECO:0000313" key="3">
    <source>
        <dbReference type="Proteomes" id="UP001057498"/>
    </source>
</evidence>
<dbReference type="EMBL" id="AP025730">
    <property type="protein sequence ID" value="BDI05483.1"/>
    <property type="molecule type" value="Genomic_DNA"/>
</dbReference>
<organism evidence="2 3">
    <name type="scientific">Sphaerotilus microaerophilus</name>
    <dbReference type="NCBI Taxonomy" id="2914710"/>
    <lineage>
        <taxon>Bacteria</taxon>
        <taxon>Pseudomonadati</taxon>
        <taxon>Pseudomonadota</taxon>
        <taxon>Betaproteobacteria</taxon>
        <taxon>Burkholderiales</taxon>
        <taxon>Sphaerotilaceae</taxon>
        <taxon>Sphaerotilus</taxon>
    </lineage>
</organism>
<accession>A0ABN6PLR6</accession>